<dbReference type="Gene3D" id="1.10.540.10">
    <property type="entry name" value="Acyl-CoA dehydrogenase/oxidase, N-terminal domain"/>
    <property type="match status" value="1"/>
</dbReference>
<dbReference type="PANTHER" id="PTHR45688">
    <property type="match status" value="1"/>
</dbReference>
<dbReference type="InterPro" id="IPR049704">
    <property type="entry name" value="Aminotrans_3_PPA_site"/>
</dbReference>
<gene>
    <name evidence="10" type="ORF">DPMN_024711</name>
</gene>
<dbReference type="InterPro" id="IPR015422">
    <property type="entry name" value="PyrdxlP-dep_Trfase_small"/>
</dbReference>
<dbReference type="FunFam" id="1.10.540.10:FF:000007">
    <property type="entry name" value="Isovaleryl-CoA dehydrogenase, mitochondrial"/>
    <property type="match status" value="1"/>
</dbReference>
<dbReference type="Proteomes" id="UP000828390">
    <property type="component" value="Unassembled WGS sequence"/>
</dbReference>
<evidence type="ECO:0000259" key="7">
    <source>
        <dbReference type="Pfam" id="PF00441"/>
    </source>
</evidence>
<protein>
    <submittedName>
        <fullName evidence="10">Uncharacterized protein</fullName>
    </submittedName>
</protein>
<evidence type="ECO:0000259" key="9">
    <source>
        <dbReference type="Pfam" id="PF02771"/>
    </source>
</evidence>
<reference evidence="10" key="2">
    <citation type="submission" date="2020-11" db="EMBL/GenBank/DDBJ databases">
        <authorList>
            <person name="McCartney M.A."/>
            <person name="Auch B."/>
            <person name="Kono T."/>
            <person name="Mallez S."/>
            <person name="Becker A."/>
            <person name="Gohl D.M."/>
            <person name="Silverstein K.A.T."/>
            <person name="Koren S."/>
            <person name="Bechman K.B."/>
            <person name="Herman A."/>
            <person name="Abrahante J.E."/>
            <person name="Garbe J."/>
        </authorList>
    </citation>
    <scope>NUCLEOTIDE SEQUENCE</scope>
    <source>
        <strain evidence="10">Duluth1</strain>
        <tissue evidence="10">Whole animal</tissue>
    </source>
</reference>
<dbReference type="CDD" id="cd00610">
    <property type="entry name" value="OAT_like"/>
    <property type="match status" value="1"/>
</dbReference>
<dbReference type="GO" id="GO:0003995">
    <property type="term" value="F:acyl-CoA dehydrogenase activity"/>
    <property type="evidence" value="ECO:0007669"/>
    <property type="project" value="InterPro"/>
</dbReference>
<dbReference type="EMBL" id="JAIWYP010000002">
    <property type="protein sequence ID" value="KAH3861761.1"/>
    <property type="molecule type" value="Genomic_DNA"/>
</dbReference>
<dbReference type="InterPro" id="IPR046373">
    <property type="entry name" value="Acyl-CoA_Oxase/DH_mid-dom_sf"/>
</dbReference>
<dbReference type="InterPro" id="IPR036250">
    <property type="entry name" value="AcylCo_DH-like_C"/>
</dbReference>
<keyword evidence="4" id="KW-0285">Flavoprotein</keyword>
<dbReference type="InterPro" id="IPR037069">
    <property type="entry name" value="AcylCoA_DH/ox_N_sf"/>
</dbReference>
<dbReference type="AlphaFoldDB" id="A0A9D4LRV9"/>
<dbReference type="Pfam" id="PF02771">
    <property type="entry name" value="Acyl-CoA_dh_N"/>
    <property type="match status" value="1"/>
</dbReference>
<dbReference type="PROSITE" id="PS00072">
    <property type="entry name" value="ACYL_COA_DH_1"/>
    <property type="match status" value="1"/>
</dbReference>
<dbReference type="Pfam" id="PF02770">
    <property type="entry name" value="Acyl-CoA_dh_M"/>
    <property type="match status" value="1"/>
</dbReference>
<feature type="non-terminal residue" evidence="10">
    <location>
        <position position="1"/>
    </location>
</feature>
<comment type="cofactor">
    <cofactor evidence="1">
        <name>FAD</name>
        <dbReference type="ChEBI" id="CHEBI:57692"/>
    </cofactor>
</comment>
<dbReference type="InterPro" id="IPR013786">
    <property type="entry name" value="AcylCoA_DH/ox_N"/>
</dbReference>
<accession>A0A9D4LRV9</accession>
<reference evidence="10" key="1">
    <citation type="journal article" date="2019" name="bioRxiv">
        <title>The Genome of the Zebra Mussel, Dreissena polymorpha: A Resource for Invasive Species Research.</title>
        <authorList>
            <person name="McCartney M.A."/>
            <person name="Auch B."/>
            <person name="Kono T."/>
            <person name="Mallez S."/>
            <person name="Zhang Y."/>
            <person name="Obille A."/>
            <person name="Becker A."/>
            <person name="Abrahante J.E."/>
            <person name="Garbe J."/>
            <person name="Badalamenti J.P."/>
            <person name="Herman A."/>
            <person name="Mangelson H."/>
            <person name="Liachko I."/>
            <person name="Sullivan S."/>
            <person name="Sone E.D."/>
            <person name="Koren S."/>
            <person name="Silverstein K.A.T."/>
            <person name="Beckman K.B."/>
            <person name="Gohl D.M."/>
        </authorList>
    </citation>
    <scope>NUCLEOTIDE SEQUENCE</scope>
    <source>
        <strain evidence="10">Duluth1</strain>
        <tissue evidence="10">Whole animal</tissue>
    </source>
</reference>
<evidence type="ECO:0000259" key="8">
    <source>
        <dbReference type="Pfam" id="PF02770"/>
    </source>
</evidence>
<evidence type="ECO:0000313" key="10">
    <source>
        <dbReference type="EMBL" id="KAH3861761.1"/>
    </source>
</evidence>
<dbReference type="SUPFAM" id="SSF53383">
    <property type="entry name" value="PLP-dependent transferases"/>
    <property type="match status" value="1"/>
</dbReference>
<evidence type="ECO:0000256" key="2">
    <source>
        <dbReference type="ARBA" id="ARBA00008954"/>
    </source>
</evidence>
<dbReference type="InterPro" id="IPR006091">
    <property type="entry name" value="Acyl-CoA_Oxase/DH_mid-dom"/>
</dbReference>
<dbReference type="FunFam" id="2.40.110.10:FF:000004">
    <property type="entry name" value="Isovaleryl-CoA dehydrogenase, mitochondrial"/>
    <property type="match status" value="1"/>
</dbReference>
<feature type="domain" description="Acyl-CoA dehydrogenase/oxidase N-terminal" evidence="9">
    <location>
        <begin position="488"/>
        <end position="600"/>
    </location>
</feature>
<dbReference type="InterPro" id="IPR009100">
    <property type="entry name" value="AcylCoA_DH/oxidase_NM_dom_sf"/>
</dbReference>
<name>A0A9D4LRV9_DREPO</name>
<dbReference type="InterPro" id="IPR005814">
    <property type="entry name" value="Aminotrans_3"/>
</dbReference>
<proteinExistence type="inferred from homology"/>
<dbReference type="GO" id="GO:0030170">
    <property type="term" value="F:pyridoxal phosphate binding"/>
    <property type="evidence" value="ECO:0007669"/>
    <property type="project" value="InterPro"/>
</dbReference>
<keyword evidence="5" id="KW-0274">FAD</keyword>
<evidence type="ECO:0000256" key="5">
    <source>
        <dbReference type="ARBA" id="ARBA00022827"/>
    </source>
</evidence>
<dbReference type="InterPro" id="IPR009075">
    <property type="entry name" value="AcylCo_DH/oxidase_C"/>
</dbReference>
<dbReference type="Pfam" id="PF00441">
    <property type="entry name" value="Acyl-CoA_dh_1"/>
    <property type="match status" value="1"/>
</dbReference>
<dbReference type="GO" id="GO:0005739">
    <property type="term" value="C:mitochondrion"/>
    <property type="evidence" value="ECO:0007669"/>
    <property type="project" value="TreeGrafter"/>
</dbReference>
<comment type="caution">
    <text evidence="10">The sequence shown here is derived from an EMBL/GenBank/DDBJ whole genome shotgun (WGS) entry which is preliminary data.</text>
</comment>
<feature type="domain" description="Acyl-CoA oxidase/dehydrogenase middle" evidence="8">
    <location>
        <begin position="605"/>
        <end position="702"/>
    </location>
</feature>
<dbReference type="Pfam" id="PF00202">
    <property type="entry name" value="Aminotran_3"/>
    <property type="match status" value="1"/>
</dbReference>
<keyword evidence="6" id="KW-0663">Pyridoxal phosphate</keyword>
<comment type="similarity">
    <text evidence="2">Belongs to the class-III pyridoxal-phosphate-dependent aminotransferase family.</text>
</comment>
<dbReference type="InterPro" id="IPR015424">
    <property type="entry name" value="PyrdxlP-dep_Trfase"/>
</dbReference>
<comment type="similarity">
    <text evidence="3">Belongs to the acyl-CoA dehydrogenase family.</text>
</comment>
<evidence type="ECO:0000256" key="4">
    <source>
        <dbReference type="ARBA" id="ARBA00022630"/>
    </source>
</evidence>
<dbReference type="Gene3D" id="3.40.640.10">
    <property type="entry name" value="Type I PLP-dependent aspartate aminotransferase-like (Major domain)"/>
    <property type="match status" value="1"/>
</dbReference>
<dbReference type="Gene3D" id="2.40.110.10">
    <property type="entry name" value="Butyryl-CoA Dehydrogenase, subunit A, domain 2"/>
    <property type="match status" value="1"/>
</dbReference>
<sequence length="764" mass="84920">MEELPKEKTVQLRNKYIGEACQVFFADNPLKITKASGQYMFDEKGNKYLDCINNVCHVGHCHPEVVEAGYRQMKTLNTNSRFLHDNIVRLAEQISATLPEELNVVYYVNSGSEANDLALRLAKHYTKNTEFITLDHAYHGHVISIIDISPYKLRVQKDGVQTCPTHVYVAPCPDRYRGLYMDCDHPGEDLGEKYANEVRDICKVILGRGKNVACFIAESMQSCGGQVVYPPGYLKQVYRHVRAAGGVCIADEVQVGFGRAGSHFWTFQTQGVVPDIVTMGKPMGNGHPVAAVVTTKKISAAFKQSGMTYFNTYGGNPVSCAIALSVLNVIQKENLQTNALETGNYLLQRGRELMSKHDMIGDCRGLGLFLGFDLVRDRKTREPAYNEAQYVLKRMKEDFNILMSSDGPYDNILKMKPPMCFSKENCDQVISALDKILSGMGDRKFEPSHRWSVVDVFRPARGGGYLKICCGSNGPWWVQGKVLLGGPDEQKQLRETVFQFAQKELAPRADEIDKTNSFPGMRDFWKKCGDMGLHGITAPAQYGGSEMGYMEHTLVMEELSRASGSIALSYGAHSNLCLNQIVRNGNSEQKQKYLPDLIAGRKVGALAMSEHNAGSDVVSMKLRADKQGDHYILNGNKFWITNGPDADVLVVYAKTDFKTEKPQHGITAFLVEKGMKGFSTGPKLDKLGMRGSNTCELIFQDCHIPASQMLGQINRGVYVLMSGLDIERCILAAGPLGIMQACCDVAFKYAHERECFGEKIGHFQ</sequence>
<dbReference type="GO" id="GO:0050660">
    <property type="term" value="F:flavin adenine dinucleotide binding"/>
    <property type="evidence" value="ECO:0007669"/>
    <property type="project" value="InterPro"/>
</dbReference>
<dbReference type="Gene3D" id="1.20.140.10">
    <property type="entry name" value="Butyryl-CoA Dehydrogenase, subunit A, domain 3"/>
    <property type="match status" value="1"/>
</dbReference>
<evidence type="ECO:0000256" key="3">
    <source>
        <dbReference type="ARBA" id="ARBA00009347"/>
    </source>
</evidence>
<evidence type="ECO:0000256" key="1">
    <source>
        <dbReference type="ARBA" id="ARBA00001974"/>
    </source>
</evidence>
<dbReference type="InterPro" id="IPR006089">
    <property type="entry name" value="Acyl-CoA_DH_CS"/>
</dbReference>
<feature type="domain" description="Acyl-CoA dehydrogenase/oxidase C-terminal" evidence="7">
    <location>
        <begin position="714"/>
        <end position="764"/>
    </location>
</feature>
<dbReference type="SUPFAM" id="SSF56645">
    <property type="entry name" value="Acyl-CoA dehydrogenase NM domain-like"/>
    <property type="match status" value="1"/>
</dbReference>
<evidence type="ECO:0000313" key="11">
    <source>
        <dbReference type="Proteomes" id="UP000828390"/>
    </source>
</evidence>
<dbReference type="InterPro" id="IPR015421">
    <property type="entry name" value="PyrdxlP-dep_Trfase_major"/>
</dbReference>
<dbReference type="GO" id="GO:0008483">
    <property type="term" value="F:transaminase activity"/>
    <property type="evidence" value="ECO:0007669"/>
    <property type="project" value="InterPro"/>
</dbReference>
<dbReference type="SUPFAM" id="SSF47203">
    <property type="entry name" value="Acyl-CoA dehydrogenase C-terminal domain-like"/>
    <property type="match status" value="1"/>
</dbReference>
<dbReference type="PANTHER" id="PTHR45688:SF13">
    <property type="entry name" value="ALANINE--GLYOXYLATE AMINOTRANSFERASE 2-LIKE"/>
    <property type="match status" value="1"/>
</dbReference>
<dbReference type="PROSITE" id="PS00600">
    <property type="entry name" value="AA_TRANSFER_CLASS_3"/>
    <property type="match status" value="1"/>
</dbReference>
<dbReference type="Gene3D" id="3.90.1150.10">
    <property type="entry name" value="Aspartate Aminotransferase, domain 1"/>
    <property type="match status" value="1"/>
</dbReference>
<evidence type="ECO:0000256" key="6">
    <source>
        <dbReference type="ARBA" id="ARBA00022898"/>
    </source>
</evidence>
<organism evidence="10 11">
    <name type="scientific">Dreissena polymorpha</name>
    <name type="common">Zebra mussel</name>
    <name type="synonym">Mytilus polymorpha</name>
    <dbReference type="NCBI Taxonomy" id="45954"/>
    <lineage>
        <taxon>Eukaryota</taxon>
        <taxon>Metazoa</taxon>
        <taxon>Spiralia</taxon>
        <taxon>Lophotrochozoa</taxon>
        <taxon>Mollusca</taxon>
        <taxon>Bivalvia</taxon>
        <taxon>Autobranchia</taxon>
        <taxon>Heteroconchia</taxon>
        <taxon>Euheterodonta</taxon>
        <taxon>Imparidentia</taxon>
        <taxon>Neoheterodontei</taxon>
        <taxon>Myida</taxon>
        <taxon>Dreissenoidea</taxon>
        <taxon>Dreissenidae</taxon>
        <taxon>Dreissena</taxon>
    </lineage>
</organism>
<keyword evidence="11" id="KW-1185">Reference proteome</keyword>